<dbReference type="PANTHER" id="PTHR15922:SF2">
    <property type="entry name" value="NBAS SUBUNIT OF NRZ TETHERING COMPLEX"/>
    <property type="match status" value="1"/>
</dbReference>
<reference evidence="9" key="1">
    <citation type="submission" date="2020-07" db="EMBL/GenBank/DDBJ databases">
        <title>A long reads based de novo assembly of the rainbow trout Arlee double haploid line genome.</title>
        <authorList>
            <person name="Gao G."/>
            <person name="Palti Y."/>
        </authorList>
    </citation>
    <scope>NUCLEOTIDE SEQUENCE [LARGE SCALE GENOMIC DNA]</scope>
</reference>
<dbReference type="Pfam" id="PF15492">
    <property type="entry name" value="Nbas_N"/>
    <property type="match status" value="1"/>
</dbReference>
<accession>A0A8K9WL44</accession>
<evidence type="ECO:0000256" key="4">
    <source>
        <dbReference type="ARBA" id="ARBA00022927"/>
    </source>
</evidence>
<organism evidence="9 10">
    <name type="scientific">Oncorhynchus mykiss</name>
    <name type="common">Rainbow trout</name>
    <name type="synonym">Salmo gairdneri</name>
    <dbReference type="NCBI Taxonomy" id="8022"/>
    <lineage>
        <taxon>Eukaryota</taxon>
        <taxon>Metazoa</taxon>
        <taxon>Chordata</taxon>
        <taxon>Craniata</taxon>
        <taxon>Vertebrata</taxon>
        <taxon>Euteleostomi</taxon>
        <taxon>Actinopterygii</taxon>
        <taxon>Neopterygii</taxon>
        <taxon>Teleostei</taxon>
        <taxon>Protacanthopterygii</taxon>
        <taxon>Salmoniformes</taxon>
        <taxon>Salmonidae</taxon>
        <taxon>Salmoninae</taxon>
        <taxon>Oncorhynchus</taxon>
    </lineage>
</organism>
<dbReference type="InterPro" id="IPR029145">
    <property type="entry name" value="NBAS_N"/>
</dbReference>
<dbReference type="InterPro" id="IPR015943">
    <property type="entry name" value="WD40/YVTN_repeat-like_dom_sf"/>
</dbReference>
<evidence type="ECO:0000259" key="8">
    <source>
        <dbReference type="Pfam" id="PF22913"/>
    </source>
</evidence>
<evidence type="ECO:0000256" key="1">
    <source>
        <dbReference type="ARBA" id="ARBA00004240"/>
    </source>
</evidence>
<feature type="domain" description="Neuroblastoma-amplified sequence N-terminal" evidence="7">
    <location>
        <begin position="1"/>
        <end position="212"/>
    </location>
</feature>
<dbReference type="GO" id="GO:0070939">
    <property type="term" value="C:Dsl1/NZR complex"/>
    <property type="evidence" value="ECO:0007669"/>
    <property type="project" value="TreeGrafter"/>
</dbReference>
<feature type="domain" description="Sec39" evidence="6">
    <location>
        <begin position="563"/>
        <end position="1089"/>
    </location>
</feature>
<keyword evidence="2" id="KW-0813">Transport</keyword>
<evidence type="ECO:0000256" key="2">
    <source>
        <dbReference type="ARBA" id="ARBA00022448"/>
    </source>
</evidence>
<dbReference type="Proteomes" id="UP000694395">
    <property type="component" value="Chromosome 4"/>
</dbReference>
<dbReference type="Gene3D" id="2.130.10.10">
    <property type="entry name" value="YVTN repeat-like/Quinoprotein amine dehydrogenase"/>
    <property type="match status" value="1"/>
</dbReference>
<dbReference type="InterPro" id="IPR013244">
    <property type="entry name" value="Sec39_domain"/>
</dbReference>
<evidence type="ECO:0000313" key="10">
    <source>
        <dbReference type="Proteomes" id="UP000694395"/>
    </source>
</evidence>
<evidence type="ECO:0000256" key="5">
    <source>
        <dbReference type="SAM" id="MobiDB-lite"/>
    </source>
</evidence>
<evidence type="ECO:0000256" key="3">
    <source>
        <dbReference type="ARBA" id="ARBA00022824"/>
    </source>
</evidence>
<dbReference type="GO" id="GO:0000149">
    <property type="term" value="F:SNARE binding"/>
    <property type="evidence" value="ECO:0007669"/>
    <property type="project" value="TreeGrafter"/>
</dbReference>
<feature type="region of interest" description="Disordered" evidence="5">
    <location>
        <begin position="294"/>
        <end position="320"/>
    </location>
</feature>
<dbReference type="InterPro" id="IPR054751">
    <property type="entry name" value="NBAS_C"/>
</dbReference>
<dbReference type="GO" id="GO:0006890">
    <property type="term" value="P:retrograde vesicle-mediated transport, Golgi to endoplasmic reticulum"/>
    <property type="evidence" value="ECO:0007669"/>
    <property type="project" value="InterPro"/>
</dbReference>
<dbReference type="InterPro" id="IPR036322">
    <property type="entry name" value="WD40_repeat_dom_sf"/>
</dbReference>
<dbReference type="Pfam" id="PF22913">
    <property type="entry name" value="NBAS_11th"/>
    <property type="match status" value="1"/>
</dbReference>
<dbReference type="Pfam" id="PF08314">
    <property type="entry name" value="Sec39"/>
    <property type="match status" value="1"/>
</dbReference>
<name>A0A8K9WL44_ONCMY</name>
<evidence type="ECO:0000259" key="6">
    <source>
        <dbReference type="Pfam" id="PF08314"/>
    </source>
</evidence>
<feature type="compositionally biased region" description="Acidic residues" evidence="5">
    <location>
        <begin position="301"/>
        <end position="316"/>
    </location>
</feature>
<dbReference type="GeneTree" id="ENSGT00390000012474"/>
<feature type="domain" description="NBAS subunit of NRZ tethering complex C-terminal" evidence="8">
    <location>
        <begin position="1748"/>
        <end position="1802"/>
    </location>
</feature>
<protein>
    <submittedName>
        <fullName evidence="9">NBAS subunit of NRZ tethering complex</fullName>
    </submittedName>
</protein>
<evidence type="ECO:0000313" key="9">
    <source>
        <dbReference type="Ensembl" id="ENSOMYP00000107630.1"/>
    </source>
</evidence>
<keyword evidence="10" id="KW-1185">Reference proteome</keyword>
<comment type="subcellular location">
    <subcellularLocation>
        <location evidence="1">Endoplasmic reticulum</location>
    </subcellularLocation>
</comment>
<dbReference type="PANTHER" id="PTHR15922">
    <property type="entry name" value="NEUROBLASTOMA-AMPLIFIED SEQUENCE"/>
    <property type="match status" value="1"/>
</dbReference>
<evidence type="ECO:0000259" key="7">
    <source>
        <dbReference type="Pfam" id="PF15492"/>
    </source>
</evidence>
<dbReference type="Ensembl" id="ENSOMYT00000127548.1">
    <property type="protein sequence ID" value="ENSOMYP00000107630.1"/>
    <property type="gene ID" value="ENSOMYG00000055190.1"/>
</dbReference>
<keyword evidence="4" id="KW-0653">Protein transport</keyword>
<dbReference type="SUPFAM" id="SSF50978">
    <property type="entry name" value="WD40 repeat-like"/>
    <property type="match status" value="1"/>
</dbReference>
<sequence length="2053" mass="230952">HDCALLAYADSTGTVRVFDLMGSELFVIPPMASFPGDFSYAAAGLIFLEYTASAQWSAELLVITYGGGLKSYLVSVGTNQSFQENHSFSFSTHYSHGITTAIYHPGHRLLLVGGCESGVDDASRATRCGLTAWRALSGSPHYKQVTSYEDDTSTGSLKYILGFYKIYCRDGVFRLSLSPDGTLLAVIHFSGRLSVWDLPSLRQTVSWDQQLQVIVYKEQYYSLCEVAWWSDCVLILARCSGSLTVSSVRTLQNLLGKSCEWFQPSPRVTAAHDGGFLSLECEVRLAQKRGRLDSNMGGVASEDEEGEEGDSDSDDESSAKARYSGYVKQGLYYVTEMERFAPPRKRPRTVVKSYRLVSLRSTTPEELYQRKIDNEEYGEALSLAQAYGLDSDLVYQRQWRKSTVSIASIQDYLSKIHKRSWVLHECVERVPENVDAAKELLQYGLKGTDLEALIAIGNREDGGRFILSGDLDVDDAPYEDFLSAEKEMELKREKESRKRQELLARVDFSRLTLEQKELCRSRLKLLCYLDRLATYEDILGGPDAAEQRYDSEFFKKFRNQNIILSARTYARESNVQALDILFTYHGAELLQHRLAILFNFPETTSPHEYTILLPEAWTVLDQNLQDHAHFLYEDAPDWLRFRTATPPMDLLTDWYLSRAQDIDSCSRQVDCALSLVRLGKERDIPGLERLCDDLVTMETLVYETACELSLTLRDLQQLGDIDKLRLLMKNSSAERYVKDVFQWMVPFLHRCEKQNGGASEALLREYLVTLSRQDLSLPLAVFQHSRPDSQQKVLGDPDQLMTVALECIYSCERDDQLSLCYDILECLPQRGYGPETNITASLHDQVDKLEKHLSVVEVLEKHGLQKPVSYVRSSQTSTEEAHALMVKLCRHTGRRTPPVSESVWRGVLQDLLDMQHSVYTCLLPDTCHQIFVESLLCSGRPENVVLAGQLIHCSAVSHDVVPVSVSFRDRGRGGLSAKVNYHTAVELVLAAAREYFNSSTTLTDPCIELARECLKLITDCPPAVQEEMDIISSLSVLESFNVNILPLQVRLRVERLSIIEQCISQCSKAYTQSALLLDLASLLRVAGNTHTHLGEEFNRYGDGWEVCSLLGQCEGYMDLRARQELLAFSLTHCPPASIHPLLAASSDLQTQVLYQAVNYQMDPLEPECFWDETVQVSVSPLGGAAGDLLHRTTNRTIEVLASTGLTTKAVLTAVSDHSWWKNQLNYLRPLHGRSGGSKAVGGEENRGLERQGVNPFYQGLFDDPYVDQVSCEQFAEVLLRTGKLAETKTEGQTLFPATEVLLQLASDAFPRDMTLSLAYLLALPQVLDANRCFEMQSHSALSLQLAAYYYSLQIYNHLVPCLKANTHTLYRADPKELIRLVTQHVTAHSDWPADVEELIGQLQVYNERLTDLTQAQVLQGLGRGVDVRRFSSDTHYKKQTILGLTETLDDSVWRISLSLAQRYSIPLWDIYMTHLEFLFTDSGLSTKDIEGRVDTLALFDSLKSEPESFHSHMSKYVLTSVEGTDLPRLLYYYTLLEECCGSYCSSVITPDTHIKLLKKLRSVTTGLDYRKMTDEVSDPLAALEPVLTSQNVLSISKLANRLPRPGGGVVSASAVHATWLRKLFWRGDPQVLKRPPQTEQDYLHAYDTCAKYLDRLLPADALSVSVRVEVMKRGMKALRQLREKSRKRGVDEVESDRSDTSSFDHALSHLQQSLAHLDTLGHSFILSLKDSNQERLQNYSRTYDLSRSERSKVQALAVTMATDGQPLEQIGELLGIAVGNLDLSIKTVLQVAVENVVSALSDSVVSSDDLLAWLRPFCSDGSRAVRPRIEVLQILENNFSLRDSDVHLLLLYRTQAVLKDLQWEPHKQKSSVEMDDIDNEEKRYRLFLQLLGDSRKWEEFQQLMLLLQAWPPMMKEEVHMSSLLLDQPGLRLPALKLMTESQDPQLTLGLSPVFLTMYPVSQVCDSTCDPELLSLLLDAGLLVGCVPSPLYPPLSAHLLSRHREGGWDVEKAASELLQAGYRAQAGSLLLTYRGTHPGLSTFTTALTVIKKWL</sequence>
<dbReference type="GO" id="GO:0015031">
    <property type="term" value="P:protein transport"/>
    <property type="evidence" value="ECO:0007669"/>
    <property type="project" value="UniProtKB-KW"/>
</dbReference>
<reference evidence="9" key="2">
    <citation type="submission" date="2025-08" db="UniProtKB">
        <authorList>
            <consortium name="Ensembl"/>
        </authorList>
    </citation>
    <scope>IDENTIFICATION</scope>
</reference>
<reference evidence="9" key="3">
    <citation type="submission" date="2025-09" db="UniProtKB">
        <authorList>
            <consortium name="Ensembl"/>
        </authorList>
    </citation>
    <scope>IDENTIFICATION</scope>
</reference>
<keyword evidence="3" id="KW-0256">Endoplasmic reticulum</keyword>
<proteinExistence type="predicted"/>